<dbReference type="PANTHER" id="PTHR24403">
    <property type="entry name" value="ZINC FINGER PROTEIN"/>
    <property type="match status" value="1"/>
</dbReference>
<dbReference type="OrthoDB" id="6496232at2759"/>
<evidence type="ECO:0000256" key="4">
    <source>
        <dbReference type="ARBA" id="ARBA00022833"/>
    </source>
</evidence>
<evidence type="ECO:0000259" key="7">
    <source>
        <dbReference type="PROSITE" id="PS50157"/>
    </source>
</evidence>
<dbReference type="GO" id="GO:0008270">
    <property type="term" value="F:zinc ion binding"/>
    <property type="evidence" value="ECO:0007669"/>
    <property type="project" value="UniProtKB-KW"/>
</dbReference>
<evidence type="ECO:0000256" key="1">
    <source>
        <dbReference type="ARBA" id="ARBA00022723"/>
    </source>
</evidence>
<dbReference type="Pfam" id="PF00096">
    <property type="entry name" value="zf-C2H2"/>
    <property type="match status" value="1"/>
</dbReference>
<dbReference type="InParanoid" id="A0A7M7MGW7"/>
<evidence type="ECO:0000256" key="6">
    <source>
        <dbReference type="SAM" id="MobiDB-lite"/>
    </source>
</evidence>
<feature type="region of interest" description="Disordered" evidence="6">
    <location>
        <begin position="1"/>
        <end position="24"/>
    </location>
</feature>
<keyword evidence="1" id="KW-0479">Metal-binding</keyword>
<dbReference type="RefSeq" id="XP_022661113.1">
    <property type="nucleotide sequence ID" value="XM_022805378.1"/>
</dbReference>
<dbReference type="AlphaFoldDB" id="A0A7M7MGW7"/>
<dbReference type="Gene3D" id="3.30.160.60">
    <property type="entry name" value="Classic Zinc Finger"/>
    <property type="match status" value="2"/>
</dbReference>
<dbReference type="KEGG" id="vde:111250325"/>
<evidence type="ECO:0000256" key="3">
    <source>
        <dbReference type="ARBA" id="ARBA00022771"/>
    </source>
</evidence>
<reference evidence="8" key="1">
    <citation type="submission" date="2021-01" db="UniProtKB">
        <authorList>
            <consortium name="EnsemblMetazoa"/>
        </authorList>
    </citation>
    <scope>IDENTIFICATION</scope>
</reference>
<sequence>MDCSSFGLPTSPNGHHHQSGQQAANSIRVSLPNFGLSGGGAGGAGGGNGNGSGKSYNQTTTPVKCEFCNYETTHRANMYRHKRTHSGVKNYECSVCGVMTTRSDNLRQHMLAKHGFVAPHISHSASVTPDIILPAATAQLFSNNNNTK</sequence>
<dbReference type="GeneID" id="111250325"/>
<dbReference type="InterPro" id="IPR036236">
    <property type="entry name" value="Znf_C2H2_sf"/>
</dbReference>
<name>A0A7M7MGW7_VARDE</name>
<evidence type="ECO:0000256" key="5">
    <source>
        <dbReference type="PROSITE-ProRule" id="PRU00042"/>
    </source>
</evidence>
<evidence type="ECO:0000256" key="2">
    <source>
        <dbReference type="ARBA" id="ARBA00022737"/>
    </source>
</evidence>
<organism evidence="8 9">
    <name type="scientific">Varroa destructor</name>
    <name type="common">Honeybee mite</name>
    <dbReference type="NCBI Taxonomy" id="109461"/>
    <lineage>
        <taxon>Eukaryota</taxon>
        <taxon>Metazoa</taxon>
        <taxon>Ecdysozoa</taxon>
        <taxon>Arthropoda</taxon>
        <taxon>Chelicerata</taxon>
        <taxon>Arachnida</taxon>
        <taxon>Acari</taxon>
        <taxon>Parasitiformes</taxon>
        <taxon>Mesostigmata</taxon>
        <taxon>Gamasina</taxon>
        <taxon>Dermanyssoidea</taxon>
        <taxon>Varroidae</taxon>
        <taxon>Varroa</taxon>
    </lineage>
</organism>
<keyword evidence="3 5" id="KW-0863">Zinc-finger</keyword>
<feature type="domain" description="C2H2-type" evidence="7">
    <location>
        <begin position="91"/>
        <end position="119"/>
    </location>
</feature>
<dbReference type="Proteomes" id="UP000594260">
    <property type="component" value="Unplaced"/>
</dbReference>
<protein>
    <recommendedName>
        <fullName evidence="7">C2H2-type domain-containing protein</fullName>
    </recommendedName>
</protein>
<evidence type="ECO:0000313" key="8">
    <source>
        <dbReference type="EnsemblMetazoa" id="XP_022661113"/>
    </source>
</evidence>
<feature type="domain" description="C2H2-type" evidence="7">
    <location>
        <begin position="63"/>
        <end position="90"/>
    </location>
</feature>
<dbReference type="GO" id="GO:0045944">
    <property type="term" value="P:positive regulation of transcription by RNA polymerase II"/>
    <property type="evidence" value="ECO:0007669"/>
    <property type="project" value="TreeGrafter"/>
</dbReference>
<dbReference type="InterPro" id="IPR013087">
    <property type="entry name" value="Znf_C2H2_type"/>
</dbReference>
<dbReference type="PANTHER" id="PTHR24403:SF105">
    <property type="entry name" value="ZINC FINGER PROTEIN 2-LIKE ISOFORM X1"/>
    <property type="match status" value="1"/>
</dbReference>
<dbReference type="SMART" id="SM00355">
    <property type="entry name" value="ZnF_C2H2"/>
    <property type="match status" value="2"/>
</dbReference>
<dbReference type="InterPro" id="IPR050688">
    <property type="entry name" value="Zinc_finger/UBP_domain"/>
</dbReference>
<accession>A0A7M7MGW7</accession>
<dbReference type="SUPFAM" id="SSF57667">
    <property type="entry name" value="beta-beta-alpha zinc fingers"/>
    <property type="match status" value="1"/>
</dbReference>
<dbReference type="GO" id="GO:0005634">
    <property type="term" value="C:nucleus"/>
    <property type="evidence" value="ECO:0007669"/>
    <property type="project" value="TreeGrafter"/>
</dbReference>
<proteinExistence type="predicted"/>
<keyword evidence="2" id="KW-0677">Repeat</keyword>
<evidence type="ECO:0000313" key="9">
    <source>
        <dbReference type="Proteomes" id="UP000594260"/>
    </source>
</evidence>
<dbReference type="FunFam" id="3.30.160.60:FF:000446">
    <property type="entry name" value="Zinc finger protein"/>
    <property type="match status" value="1"/>
</dbReference>
<dbReference type="EnsemblMetazoa" id="XM_022805378">
    <property type="protein sequence ID" value="XP_022661113"/>
    <property type="gene ID" value="LOC111250325"/>
</dbReference>
<keyword evidence="9" id="KW-1185">Reference proteome</keyword>
<keyword evidence="4" id="KW-0862">Zinc</keyword>
<feature type="compositionally biased region" description="Polar residues" evidence="6">
    <location>
        <begin position="7"/>
        <end position="24"/>
    </location>
</feature>
<dbReference type="PROSITE" id="PS50157">
    <property type="entry name" value="ZINC_FINGER_C2H2_2"/>
    <property type="match status" value="2"/>
</dbReference>